<dbReference type="AlphaFoldDB" id="A0A6I4INX0"/>
<name>A0A6I4INX0_9SPHI</name>
<evidence type="ECO:0000313" key="2">
    <source>
        <dbReference type="Proteomes" id="UP000429232"/>
    </source>
</evidence>
<dbReference type="Proteomes" id="UP000429232">
    <property type="component" value="Chromosome"/>
</dbReference>
<accession>A0A6I4INX0</accession>
<dbReference type="EMBL" id="CP066775">
    <property type="protein sequence ID" value="QQL48974.1"/>
    <property type="molecule type" value="Genomic_DNA"/>
</dbReference>
<evidence type="ECO:0000313" key="1">
    <source>
        <dbReference type="EMBL" id="QQL48974.1"/>
    </source>
</evidence>
<reference evidence="1 2" key="1">
    <citation type="submission" date="2020-12" db="EMBL/GenBank/DDBJ databases">
        <title>HMF7856_wgs.fasta genome submission.</title>
        <authorList>
            <person name="Kang H."/>
            <person name="Kim H."/>
            <person name="Joh K."/>
        </authorList>
    </citation>
    <scope>NUCLEOTIDE SEQUENCE [LARGE SCALE GENOMIC DNA]</scope>
    <source>
        <strain evidence="1 2">HMF7856</strain>
    </source>
</reference>
<gene>
    <name evidence="1" type="ORF">GO620_012395</name>
</gene>
<dbReference type="RefSeq" id="WP_157525671.1">
    <property type="nucleotide sequence ID" value="NZ_CP066775.1"/>
</dbReference>
<organism evidence="1 2">
    <name type="scientific">Mucilaginibacter ginkgonis</name>
    <dbReference type="NCBI Taxonomy" id="2682091"/>
    <lineage>
        <taxon>Bacteria</taxon>
        <taxon>Pseudomonadati</taxon>
        <taxon>Bacteroidota</taxon>
        <taxon>Sphingobacteriia</taxon>
        <taxon>Sphingobacteriales</taxon>
        <taxon>Sphingobacteriaceae</taxon>
        <taxon>Mucilaginibacter</taxon>
    </lineage>
</organism>
<sequence length="59" mass="6414">MEIKDQEATPEQKAAIKKLHNEEVKKLKITGYLIGAAACIGATFLIRLTSSTLSVHCTV</sequence>
<proteinExistence type="predicted"/>
<keyword evidence="2" id="KW-1185">Reference proteome</keyword>
<protein>
    <submittedName>
        <fullName evidence="1">Uncharacterized protein</fullName>
    </submittedName>
</protein>
<dbReference type="KEGG" id="mgik:GO620_012395"/>